<dbReference type="InterPro" id="IPR014729">
    <property type="entry name" value="Rossmann-like_a/b/a_fold"/>
</dbReference>
<dbReference type="GO" id="GO:0005524">
    <property type="term" value="F:ATP binding"/>
    <property type="evidence" value="ECO:0007669"/>
    <property type="project" value="UniProtKB-UniRule"/>
</dbReference>
<dbReference type="GO" id="GO:0008270">
    <property type="term" value="F:zinc ion binding"/>
    <property type="evidence" value="ECO:0007669"/>
    <property type="project" value="UniProtKB-UniRule"/>
</dbReference>
<dbReference type="PANTHER" id="PTHR10890">
    <property type="entry name" value="CYSTEINYL-TRNA SYNTHETASE"/>
    <property type="match status" value="1"/>
</dbReference>
<comment type="similarity">
    <text evidence="10">Belongs to the class-I aminoacyl-tRNA synthetase family.</text>
</comment>
<feature type="short sequence motif" description="'KMSKS' region" evidence="10">
    <location>
        <begin position="262"/>
        <end position="266"/>
    </location>
</feature>
<dbReference type="Gene3D" id="3.40.50.620">
    <property type="entry name" value="HUPs"/>
    <property type="match status" value="1"/>
</dbReference>
<name>A0A6I6CB46_9MOLU</name>
<keyword evidence="3 10" id="KW-0479">Metal-binding</keyword>
<feature type="binding site" evidence="10">
    <location>
        <position position="25"/>
    </location>
    <ligand>
        <name>Zn(2+)</name>
        <dbReference type="ChEBI" id="CHEBI:29105"/>
    </ligand>
</feature>
<evidence type="ECO:0000256" key="6">
    <source>
        <dbReference type="ARBA" id="ARBA00022840"/>
    </source>
</evidence>
<dbReference type="InterPro" id="IPR002014">
    <property type="entry name" value="VHS_dom"/>
</dbReference>
<keyword evidence="5 10" id="KW-0862">Zinc</keyword>
<protein>
    <recommendedName>
        <fullName evidence="10">Cysteine--tRNA ligase</fullName>
        <ecNumber evidence="10">6.1.1.16</ecNumber>
    </recommendedName>
    <alternativeName>
        <fullName evidence="10">Cysteinyl-tRNA synthetase</fullName>
        <shortName evidence="10">CysRS</shortName>
    </alternativeName>
</protein>
<dbReference type="EC" id="6.1.1.16" evidence="10"/>
<evidence type="ECO:0000259" key="11">
    <source>
        <dbReference type="PROSITE" id="PS50179"/>
    </source>
</evidence>
<proteinExistence type="inferred from homology"/>
<feature type="domain" description="VHS" evidence="11">
    <location>
        <begin position="314"/>
        <end position="444"/>
    </location>
</feature>
<dbReference type="NCBIfam" id="TIGR00435">
    <property type="entry name" value="cysS"/>
    <property type="match status" value="1"/>
</dbReference>
<organism evidence="12 13">
    <name type="scientific">Spiroplasma tabanidicola</name>
    <dbReference type="NCBI Taxonomy" id="324079"/>
    <lineage>
        <taxon>Bacteria</taxon>
        <taxon>Bacillati</taxon>
        <taxon>Mycoplasmatota</taxon>
        <taxon>Mollicutes</taxon>
        <taxon>Entomoplasmatales</taxon>
        <taxon>Spiroplasmataceae</taxon>
        <taxon>Spiroplasma</taxon>
    </lineage>
</organism>
<dbReference type="InterPro" id="IPR015803">
    <property type="entry name" value="Cys-tRNA-ligase"/>
</dbReference>
<dbReference type="AlphaFoldDB" id="A0A6I6CB46"/>
<dbReference type="InterPro" id="IPR024909">
    <property type="entry name" value="Cys-tRNA/MSH_ligase"/>
</dbReference>
<keyword evidence="8 10" id="KW-0030">Aminoacyl-tRNA synthetase</keyword>
<feature type="short sequence motif" description="'HIGH' region" evidence="10">
    <location>
        <begin position="27"/>
        <end position="37"/>
    </location>
</feature>
<dbReference type="EMBL" id="CP046276">
    <property type="protein sequence ID" value="QGS51398.1"/>
    <property type="molecule type" value="Genomic_DNA"/>
</dbReference>
<dbReference type="GO" id="GO:0005829">
    <property type="term" value="C:cytosol"/>
    <property type="evidence" value="ECO:0007669"/>
    <property type="project" value="TreeGrafter"/>
</dbReference>
<dbReference type="Gene3D" id="1.20.120.1910">
    <property type="entry name" value="Cysteine-tRNA ligase, C-terminal anti-codon recognition domain"/>
    <property type="match status" value="1"/>
</dbReference>
<dbReference type="GO" id="GO:0006423">
    <property type="term" value="P:cysteinyl-tRNA aminoacylation"/>
    <property type="evidence" value="ECO:0007669"/>
    <property type="project" value="UniProtKB-UniRule"/>
</dbReference>
<evidence type="ECO:0000256" key="7">
    <source>
        <dbReference type="ARBA" id="ARBA00022917"/>
    </source>
</evidence>
<dbReference type="PANTHER" id="PTHR10890:SF3">
    <property type="entry name" value="CYSTEINE--TRNA LIGASE, CYTOPLASMIC"/>
    <property type="match status" value="1"/>
</dbReference>
<evidence type="ECO:0000256" key="3">
    <source>
        <dbReference type="ARBA" id="ARBA00022723"/>
    </source>
</evidence>
<dbReference type="PRINTS" id="PR00983">
    <property type="entry name" value="TRNASYNTHCYS"/>
</dbReference>
<keyword evidence="4 10" id="KW-0547">Nucleotide-binding</keyword>
<dbReference type="GO" id="GO:0035091">
    <property type="term" value="F:phosphatidylinositol binding"/>
    <property type="evidence" value="ECO:0007669"/>
    <property type="project" value="InterPro"/>
</dbReference>
<dbReference type="SUPFAM" id="SSF52374">
    <property type="entry name" value="Nucleotidylyl transferase"/>
    <property type="match status" value="1"/>
</dbReference>
<reference evidence="12 13" key="1">
    <citation type="submission" date="2019-11" db="EMBL/GenBank/DDBJ databases">
        <title>Complete genome sequence of Spiroplasma tabanidicola TAUS-1 (DSM 22603).</title>
        <authorList>
            <person name="Huang C.-T."/>
            <person name="Lin Y.-C."/>
            <person name="Kuo C.-H."/>
        </authorList>
    </citation>
    <scope>NUCLEOTIDE SEQUENCE [LARGE SCALE GENOMIC DNA]</scope>
    <source>
        <strain evidence="12 13">TAUS-1</strain>
    </source>
</reference>
<dbReference type="OrthoDB" id="9815130at2"/>
<keyword evidence="13" id="KW-1185">Reference proteome</keyword>
<gene>
    <name evidence="10 12" type="primary">cysS</name>
    <name evidence="12" type="ORF">STABA_v1c00310</name>
</gene>
<dbReference type="InterPro" id="IPR032678">
    <property type="entry name" value="tRNA-synt_1_cat_dom"/>
</dbReference>
<evidence type="ECO:0000256" key="2">
    <source>
        <dbReference type="ARBA" id="ARBA00022598"/>
    </source>
</evidence>
<evidence type="ECO:0000313" key="12">
    <source>
        <dbReference type="EMBL" id="QGS51398.1"/>
    </source>
</evidence>
<dbReference type="PROSITE" id="PS50179">
    <property type="entry name" value="VHS"/>
    <property type="match status" value="1"/>
</dbReference>
<dbReference type="HAMAP" id="MF_00041">
    <property type="entry name" value="Cys_tRNA_synth"/>
    <property type="match status" value="1"/>
</dbReference>
<evidence type="ECO:0000256" key="8">
    <source>
        <dbReference type="ARBA" id="ARBA00023146"/>
    </source>
</evidence>
<keyword evidence="7 10" id="KW-0648">Protein biosynthesis</keyword>
<keyword evidence="2 10" id="KW-0436">Ligase</keyword>
<evidence type="ECO:0000256" key="9">
    <source>
        <dbReference type="ARBA" id="ARBA00047398"/>
    </source>
</evidence>
<keyword evidence="6 10" id="KW-0067">ATP-binding</keyword>
<accession>A0A6I6CB46</accession>
<dbReference type="Pfam" id="PF01406">
    <property type="entry name" value="tRNA-synt_1e"/>
    <property type="match status" value="1"/>
</dbReference>
<feature type="binding site" evidence="10">
    <location>
        <position position="265"/>
    </location>
    <ligand>
        <name>ATP</name>
        <dbReference type="ChEBI" id="CHEBI:30616"/>
    </ligand>
</feature>
<evidence type="ECO:0000256" key="4">
    <source>
        <dbReference type="ARBA" id="ARBA00022741"/>
    </source>
</evidence>
<evidence type="ECO:0000256" key="1">
    <source>
        <dbReference type="ARBA" id="ARBA00011245"/>
    </source>
</evidence>
<dbReference type="GO" id="GO:0004817">
    <property type="term" value="F:cysteine-tRNA ligase activity"/>
    <property type="evidence" value="ECO:0007669"/>
    <property type="project" value="UniProtKB-UniRule"/>
</dbReference>
<feature type="binding site" evidence="10">
    <location>
        <position position="230"/>
    </location>
    <ligand>
        <name>Zn(2+)</name>
        <dbReference type="ChEBI" id="CHEBI:29105"/>
    </ligand>
</feature>
<dbReference type="KEGG" id="stab:STABA_v1c00310"/>
<dbReference type="GO" id="GO:0043130">
    <property type="term" value="F:ubiquitin binding"/>
    <property type="evidence" value="ECO:0007669"/>
    <property type="project" value="InterPro"/>
</dbReference>
<evidence type="ECO:0000256" key="5">
    <source>
        <dbReference type="ARBA" id="ARBA00022833"/>
    </source>
</evidence>
<comment type="subunit">
    <text evidence="1 10">Monomer.</text>
</comment>
<dbReference type="InterPro" id="IPR009080">
    <property type="entry name" value="tRNAsynth_Ia_anticodon-bd"/>
</dbReference>
<feature type="binding site" evidence="10">
    <location>
        <position position="205"/>
    </location>
    <ligand>
        <name>Zn(2+)</name>
        <dbReference type="ChEBI" id="CHEBI:29105"/>
    </ligand>
</feature>
<comment type="catalytic activity">
    <reaction evidence="9 10">
        <text>tRNA(Cys) + L-cysteine + ATP = L-cysteinyl-tRNA(Cys) + AMP + diphosphate</text>
        <dbReference type="Rhea" id="RHEA:17773"/>
        <dbReference type="Rhea" id="RHEA-COMP:9661"/>
        <dbReference type="Rhea" id="RHEA-COMP:9679"/>
        <dbReference type="ChEBI" id="CHEBI:30616"/>
        <dbReference type="ChEBI" id="CHEBI:33019"/>
        <dbReference type="ChEBI" id="CHEBI:35235"/>
        <dbReference type="ChEBI" id="CHEBI:78442"/>
        <dbReference type="ChEBI" id="CHEBI:78517"/>
        <dbReference type="ChEBI" id="CHEBI:456215"/>
        <dbReference type="EC" id="6.1.1.16"/>
    </reaction>
</comment>
<evidence type="ECO:0000313" key="13">
    <source>
        <dbReference type="Proteomes" id="UP000424468"/>
    </source>
</evidence>
<dbReference type="Proteomes" id="UP000424468">
    <property type="component" value="Chromosome"/>
</dbReference>
<dbReference type="SUPFAM" id="SSF47323">
    <property type="entry name" value="Anticodon-binding domain of a subclass of class I aminoacyl-tRNA synthetases"/>
    <property type="match status" value="1"/>
</dbReference>
<comment type="cofactor">
    <cofactor evidence="10">
        <name>Zn(2+)</name>
        <dbReference type="ChEBI" id="CHEBI:29105"/>
    </cofactor>
    <text evidence="10">Binds 1 zinc ion per subunit.</text>
</comment>
<feature type="binding site" evidence="10">
    <location>
        <position position="234"/>
    </location>
    <ligand>
        <name>Zn(2+)</name>
        <dbReference type="ChEBI" id="CHEBI:29105"/>
    </ligand>
</feature>
<keyword evidence="10" id="KW-0963">Cytoplasm</keyword>
<sequence length="444" mass="51589">MLKMYDSLSGELKTIDESKVRIYTCGPTVYNYIHIGNARPLILSDLIVRFLEFKDIKYKYLLNITDIDDKIIDKAIAEGVSEIDIAKKYSEAFLKDLEDLNIKLPTKVIPISSKLLEIIDFIEVLIDKKHAYEVDGNVYFDISSLANKYGELSKQKKEELNIGARVEEDKNKKNPDDFVLWKKTDKGKKWLAKWSYGRPGWHTECALLIDNFFTKTLDIHIGGIDLKFPHHENERIQYIAKNNKEVAWVWAHNGHLSINNEKMSKSLGNTILVKDFIKKYGANVLRFMYLNSNYRQPLNINQQTIDQAIDWNTKVLNLLKTANWKIAINEITLNNETPIDDNFDSYKYITKFKEFMNNNLNTPMIITLLDEMAKNINKQFKNKVLDRTLDKFNAILSTLGFKYELPKIDKKTQAKLKEWLESVANKDFENADNLRDVLKEGGII</sequence>
<comment type="subcellular location">
    <subcellularLocation>
        <location evidence="10">Cytoplasm</location>
    </subcellularLocation>
</comment>
<evidence type="ECO:0000256" key="10">
    <source>
        <dbReference type="HAMAP-Rule" id="MF_00041"/>
    </source>
</evidence>